<dbReference type="PANTHER" id="PTHR30383">
    <property type="entry name" value="THIOESTERASE 1/PROTEASE 1/LYSOPHOSPHOLIPASE L1"/>
    <property type="match status" value="1"/>
</dbReference>
<evidence type="ECO:0000313" key="2">
    <source>
        <dbReference type="EMBL" id="QPJ66795.1"/>
    </source>
</evidence>
<accession>A0A7T0G4V2</accession>
<dbReference type="Gene3D" id="3.40.50.1110">
    <property type="entry name" value="SGNH hydrolase"/>
    <property type="match status" value="1"/>
</dbReference>
<dbReference type="InterPro" id="IPR036514">
    <property type="entry name" value="SGNH_hydro_sf"/>
</dbReference>
<feature type="domain" description="SGNH hydrolase-type esterase" evidence="1">
    <location>
        <begin position="9"/>
        <end position="170"/>
    </location>
</feature>
<name>A0A7T0G4V2_9BACT</name>
<organism evidence="2 3">
    <name type="scientific">Candidatus Nitrohelix vancouverensis</name>
    <dbReference type="NCBI Taxonomy" id="2705534"/>
    <lineage>
        <taxon>Bacteria</taxon>
        <taxon>Pseudomonadati</taxon>
        <taxon>Nitrospinota/Tectimicrobiota group</taxon>
        <taxon>Nitrospinota</taxon>
        <taxon>Nitrospinia</taxon>
        <taxon>Nitrospinales</taxon>
        <taxon>Nitrospinaceae</taxon>
        <taxon>Candidatus Nitrohelix</taxon>
    </lineage>
</organism>
<dbReference type="PROSITE" id="PS01098">
    <property type="entry name" value="LIPASE_GDSL_SER"/>
    <property type="match status" value="1"/>
</dbReference>
<dbReference type="AlphaFoldDB" id="A0A7T0G4V2"/>
<dbReference type="Proteomes" id="UP000594464">
    <property type="component" value="Chromosome"/>
</dbReference>
<dbReference type="EMBL" id="CP048620">
    <property type="protein sequence ID" value="QPJ66795.1"/>
    <property type="molecule type" value="Genomic_DNA"/>
</dbReference>
<dbReference type="GO" id="GO:0006629">
    <property type="term" value="P:lipid metabolic process"/>
    <property type="evidence" value="ECO:0007669"/>
    <property type="project" value="InterPro"/>
</dbReference>
<dbReference type="PANTHER" id="PTHR30383:SF24">
    <property type="entry name" value="THIOESTERASE 1_PROTEASE 1_LYSOPHOSPHOLIPASE L1"/>
    <property type="match status" value="1"/>
</dbReference>
<dbReference type="Pfam" id="PF13472">
    <property type="entry name" value="Lipase_GDSL_2"/>
    <property type="match status" value="1"/>
</dbReference>
<sequence>MEERPVILAFGDSLTAGYGTPPEENYPARLQVMLDAAGYEYRVVNGGVSGDTTAGGLRRINWSLRLKPSIVILELGANDGLRGLPLDAMRSNLDGIIQRCNEANAQVLLAAMKIPPNYGEEYTTGFEQTFHRLAKKHELPLIPFFLENVAARRELTQDDGIHPTGEGYKIVAETVMAHLKPLLKTTTSP</sequence>
<dbReference type="InterPro" id="IPR013830">
    <property type="entry name" value="SGNH_hydro"/>
</dbReference>
<evidence type="ECO:0000259" key="1">
    <source>
        <dbReference type="Pfam" id="PF13472"/>
    </source>
</evidence>
<protein>
    <submittedName>
        <fullName evidence="2">Arylesterase</fullName>
    </submittedName>
</protein>
<dbReference type="GO" id="GO:0004622">
    <property type="term" value="F:phosphatidylcholine lysophospholipase activity"/>
    <property type="evidence" value="ECO:0007669"/>
    <property type="project" value="TreeGrafter"/>
</dbReference>
<dbReference type="CDD" id="cd01822">
    <property type="entry name" value="Lysophospholipase_L1_like"/>
    <property type="match status" value="1"/>
</dbReference>
<gene>
    <name evidence="2" type="ORF">G3M78_07005</name>
</gene>
<reference evidence="3" key="1">
    <citation type="submission" date="2020-02" db="EMBL/GenBank/DDBJ databases">
        <title>Genomic and physiological characterization of two novel Nitrospinaceae genera.</title>
        <authorList>
            <person name="Mueller A.J."/>
            <person name="Jung M.-Y."/>
            <person name="Strachan C.R."/>
            <person name="Herbold C.W."/>
            <person name="Kirkegaard R.H."/>
            <person name="Daims H."/>
        </authorList>
    </citation>
    <scope>NUCLEOTIDE SEQUENCE [LARGE SCALE GENOMIC DNA]</scope>
</reference>
<dbReference type="InterPro" id="IPR051532">
    <property type="entry name" value="Ester_Hydrolysis_Enzymes"/>
</dbReference>
<proteinExistence type="predicted"/>
<dbReference type="SUPFAM" id="SSF52266">
    <property type="entry name" value="SGNH hydrolase"/>
    <property type="match status" value="1"/>
</dbReference>
<dbReference type="KEGG" id="nva:G3M78_07005"/>
<evidence type="ECO:0000313" key="3">
    <source>
        <dbReference type="Proteomes" id="UP000594464"/>
    </source>
</evidence>
<dbReference type="InterPro" id="IPR008265">
    <property type="entry name" value="Lipase_GDSL_AS"/>
</dbReference>